<comment type="caution">
    <text evidence="4">The sequence shown here is derived from an EMBL/GenBank/DDBJ whole genome shotgun (WGS) entry which is preliminary data.</text>
</comment>
<dbReference type="Pfam" id="PF13519">
    <property type="entry name" value="VWA_2"/>
    <property type="match status" value="1"/>
</dbReference>
<evidence type="ECO:0000256" key="1">
    <source>
        <dbReference type="SAM" id="Coils"/>
    </source>
</evidence>
<dbReference type="PANTHER" id="PTHR22796:SF1">
    <property type="entry name" value="VWFA DOMAIN-CONTAINING PROTEIN"/>
    <property type="match status" value="1"/>
</dbReference>
<name>A0A8S1X5I4_PAROT</name>
<accession>A0A8S1X5I4</accession>
<dbReference type="EMBL" id="CAJJDP010000110">
    <property type="protein sequence ID" value="CAD8195879.1"/>
    <property type="molecule type" value="Genomic_DNA"/>
</dbReference>
<feature type="coiled-coil region" evidence="1">
    <location>
        <begin position="1488"/>
        <end position="1522"/>
    </location>
</feature>
<keyword evidence="1" id="KW-0175">Coiled coil</keyword>
<dbReference type="Pfam" id="PF25683">
    <property type="entry name" value="URGCP_GTPase"/>
    <property type="match status" value="1"/>
</dbReference>
<evidence type="ECO:0000259" key="2">
    <source>
        <dbReference type="PROSITE" id="PS50234"/>
    </source>
</evidence>
<gene>
    <name evidence="4" type="ORF">POCTA_138.1.T1100094</name>
</gene>
<dbReference type="PROSITE" id="PS51717">
    <property type="entry name" value="G_VLIG"/>
    <property type="match status" value="1"/>
</dbReference>
<dbReference type="InterPro" id="IPR002035">
    <property type="entry name" value="VWF_A"/>
</dbReference>
<dbReference type="Proteomes" id="UP000683925">
    <property type="component" value="Unassembled WGS sequence"/>
</dbReference>
<keyword evidence="5" id="KW-1185">Reference proteome</keyword>
<reference evidence="4" key="1">
    <citation type="submission" date="2021-01" db="EMBL/GenBank/DDBJ databases">
        <authorList>
            <consortium name="Genoscope - CEA"/>
            <person name="William W."/>
        </authorList>
    </citation>
    <scope>NUCLEOTIDE SEQUENCE</scope>
</reference>
<dbReference type="CDD" id="cd00198">
    <property type="entry name" value="vWFA"/>
    <property type="match status" value="1"/>
</dbReference>
<feature type="domain" description="VLIG-type G" evidence="3">
    <location>
        <begin position="1111"/>
        <end position="1221"/>
    </location>
</feature>
<dbReference type="OrthoDB" id="306346at2759"/>
<evidence type="ECO:0008006" key="6">
    <source>
        <dbReference type="Google" id="ProtNLM"/>
    </source>
</evidence>
<dbReference type="SMART" id="SM00327">
    <property type="entry name" value="VWA"/>
    <property type="match status" value="1"/>
</dbReference>
<dbReference type="InterPro" id="IPR030383">
    <property type="entry name" value="G_VLIG_dom"/>
</dbReference>
<protein>
    <recommendedName>
        <fullName evidence="6">VLIG-type G domain-containing protein</fullName>
    </recommendedName>
</protein>
<organism evidence="4 5">
    <name type="scientific">Paramecium octaurelia</name>
    <dbReference type="NCBI Taxonomy" id="43137"/>
    <lineage>
        <taxon>Eukaryota</taxon>
        <taxon>Sar</taxon>
        <taxon>Alveolata</taxon>
        <taxon>Ciliophora</taxon>
        <taxon>Intramacronucleata</taxon>
        <taxon>Oligohymenophorea</taxon>
        <taxon>Peniculida</taxon>
        <taxon>Parameciidae</taxon>
        <taxon>Paramecium</taxon>
    </lineage>
</organism>
<evidence type="ECO:0000259" key="3">
    <source>
        <dbReference type="PROSITE" id="PS51717"/>
    </source>
</evidence>
<proteinExistence type="predicted"/>
<sequence>MDQDDEKSNESIQNSLNDIIQDIENNVYNNDEEIKNELIEQLEKLDEDKKAKQIYDLHQKFKGRSFLNFTSFSIEQIPNHNSHQPKEDLVNIYNQALKYKQFDQILQRITNPEFCEKNQIPVSIKDHKQKLEKLGENVGLIFDLIEQQKNTISYSYIKSLELLLKIFFLNDEIHQFVGSCLKLQLYEFELYIDNFKEKDDDAYQQVIKNIQLIQQKDKMKEEVDQILNQNSQILHLFDLLSIDIEDYHQKLLEYIKNYPNIDNNNQDKTKIIRFFNLAENFSNLIDILYFKLVIYFWIKHSEKFELQKYLKDMFEFKLKKAANKRKCIERGFEHLVNTYTDLIFKYLIHKIVFFSNFEDQNFQENYTKYKERFKQIQYQQYKFENIKTQLNNTQYLTKIWNDIGQLKFYQFEQQFGRNNQEFFFFQFVSTTDYSQKMIKELNMILKQDCNLFEIRKEIFRQTNPQSEDILLENILHLKFMLKFTNAKTQNNPLTISKWISQINLIEKYPQYLQINLNEFNLTLTKENPKISEQIVQEWLNDRKDNKKFRNLIPYYFNIIKRGEPSQHLLDLINQDRKFDQMDCLNMKSLFQILYNNADQELQAILIKLHSKNHSVPLIYKHPLIQNATKDLDLFRLNENIYYLLEQDFTIINLSLSKNQEKIGKTNLINKIFYKDDKFEICDSSLINKNTIDCSFDFAFNGSRNFFIADAHGSFQDELLQLLLPFFQFWIIQMKSEQELKQNVDRVNNILSFLDQKPIIYFIIRDSKKVEIKMDQINQIKAKKINICQVENFQQMDNQAQKGEIAKIRNTILDMIGKENEVVNEQYLKQEFLSVCKKFEINTYKISNIQRLIDKLEIELNINKSDTEGFYNKKAFPLRFLDWKIQELQVQKSECDKEIKSTQQNLYDKEGSINHLKKQCEGQDDTKKQNTLIDIEAKIREKDEINKNLESLQKQQHKIIENIQQFQQQRRGLKVEPSELLSIFKSLFELDNQYIGYIMTVEKITKFNNILQLENDTQIKQVKEINKLNGNKETDKQIKTLENNKKLQNISIELIWREIINGYPHFDQNYLDIIVQLLQRGEPFEFLNGDDLTINFQFLKQLGEKLIKNKEQNKILIISILGPQSSGKSTLLNKMFGCHFLTSVGRCTKGMYLQLLKISHKEQFDNLYDYILLLDSEGLQNPDQQDCVFDKRLALFIVSISDIIIFNVKGELHAPFHNLIEMCLLTLVEHQKLSNNKQFSWCFNQNKDTSITAKKILHKQIETIAEKLKEEKKWKQNVYEISGFREQDVELLGSAFRVDKWNNFSCSMHSKEWKQERIIGTFSKDAYQMGINLILRYIHRCKTINIEAEQFLTWERFTKKFDECWQLISRFPDVVEFVELKQQKDYEKLNKILNEIIKKRDKQFSEQVSSLTNDIRYEIKKQQKLSTTNLQNIKNSIEDNFKGNTNQIKKDISSELTSQTNDFSKNIVEKVNDHLQELVSSHTLEGILVIQQEISKQQIQLQYQQIENKVNKTLSEILNDEQKLNLYKNDKQSRENHFQQLWMDIIHQSYDQIESIYDQFQEQLIESICQFSKSYVYNINQKEIIKNIFSQKINKSNPDDVDEIFRERLSYQLFQFEFEKQSFIYLNRDSPVDCLNIFKSPIQQRFENIPDDCIINPKDYIEINKIYQIIERSQFIHYLQKSFQHFTQQLLLKKEKDEFEEAISIFFEFIKELEIDFDQNQFQSLKDMMKSHPNQSSSINKDQVVELLKSIVQTFKLSSQNIKCHQFQNYILKFFRDYFPNVIGQSEQVSNLLQKDINNYIIVSEKCEYKNKLDPSSRYYKFIEFIISCETKLIDEHTFRQEFPDEFNDIMKKRGGWDRLSWSIYQLIKKEILTQNMHTDQMIVSSISKEEDMTQINFQLISRIMRKVKNLLKLFNNQFAFFGISISQLLERKLYYYSIFLIWRFICYKKWAIYYQEKQKLDQVLQEMKAIFNDEILSNNKEVSIRNGKLLAQCIYQNLINQQYRKIQPKIQEYLIKQSMKSYEIVNMVDQKLLIRQENFNWMNKQLNEQISLYVYQHKKFIEQYVYQEIQRFKDEAIKLFEKECLINQILDAILQNAKELSQQFKNLSDNKEVKLLDYFGDNLDQESQEKTIIQAILNFKFGEQAENQYYFQNSDIFDDKNIEKFVIPGVKNLSYKVDAFLESFIMEIETLQKQKTQPKIEKFNVQNILDCLQNDMIGCEQSCPMCNRKCDSDDYKNRNHIHKCLNGHQLRGMNRVLINSYPSPYTCEEILDEAIIKIYETNKVMLWREVKRIYNDWSFKDYQSQEQVDENKQKMIQIWNGGVGEIISKDLQRKFKQEIVFQKILDVSMNQQNHSYHYIYILDNSDSMRQHWQSIKNCMVEQFEQIKKKKKNAKVSVIIFGGTAKIVINCQTVDIDQQIRLIQYEGSWFTLFGPALSAARELVLQHSEFKYTMILFYTDGFPSKFLNYSQHDEVKKFCNIEKRFRDSIYFFACSQPNVSSSLQHIIDRFSQAFSQAALRDRISPLQLNHIWTEIISRNYHRYLA</sequence>
<feature type="coiled-coil region" evidence="1">
    <location>
        <begin position="934"/>
        <end position="968"/>
    </location>
</feature>
<dbReference type="PROSITE" id="PS50234">
    <property type="entry name" value="VWFA"/>
    <property type="match status" value="1"/>
</dbReference>
<dbReference type="OMA" id="KIVINCQ"/>
<evidence type="ECO:0000313" key="5">
    <source>
        <dbReference type="Proteomes" id="UP000683925"/>
    </source>
</evidence>
<feature type="domain" description="VWFA" evidence="2">
    <location>
        <begin position="2357"/>
        <end position="2534"/>
    </location>
</feature>
<dbReference type="GO" id="GO:0005525">
    <property type="term" value="F:GTP binding"/>
    <property type="evidence" value="ECO:0007669"/>
    <property type="project" value="InterPro"/>
</dbReference>
<evidence type="ECO:0000313" key="4">
    <source>
        <dbReference type="EMBL" id="CAD8195879.1"/>
    </source>
</evidence>
<dbReference type="PANTHER" id="PTHR22796">
    <property type="entry name" value="URG4-RELATED"/>
    <property type="match status" value="1"/>
</dbReference>